<name>A0A511TGJ2_MYXFU</name>
<organism evidence="3 6">
    <name type="scientific">Myxococcus fulvus</name>
    <dbReference type="NCBI Taxonomy" id="33"/>
    <lineage>
        <taxon>Bacteria</taxon>
        <taxon>Pseudomonadati</taxon>
        <taxon>Myxococcota</taxon>
        <taxon>Myxococcia</taxon>
        <taxon>Myxococcales</taxon>
        <taxon>Cystobacterineae</taxon>
        <taxon>Myxococcaceae</taxon>
        <taxon>Myxococcus</taxon>
    </lineage>
</organism>
<dbReference type="Gene3D" id="3.40.50.1820">
    <property type="entry name" value="alpha/beta hydrolase"/>
    <property type="match status" value="1"/>
</dbReference>
<dbReference type="EMBL" id="BJXR01000077">
    <property type="protein sequence ID" value="GEN13280.1"/>
    <property type="molecule type" value="Genomic_DNA"/>
</dbReference>
<proteinExistence type="predicted"/>
<dbReference type="STRING" id="1334629.MFUL124B02_42275"/>
<dbReference type="RefSeq" id="WP_074959189.1">
    <property type="nucleotide sequence ID" value="NZ_BJXR01000077.1"/>
</dbReference>
<evidence type="ECO:0000313" key="3">
    <source>
        <dbReference type="EMBL" id="GEN13280.1"/>
    </source>
</evidence>
<dbReference type="EMBL" id="FOIB01000016">
    <property type="protein sequence ID" value="SEU41199.1"/>
    <property type="molecule type" value="Genomic_DNA"/>
</dbReference>
<dbReference type="Proteomes" id="UP000321514">
    <property type="component" value="Unassembled WGS sequence"/>
</dbReference>
<dbReference type="PANTHER" id="PTHR43798">
    <property type="entry name" value="MONOACYLGLYCEROL LIPASE"/>
    <property type="match status" value="1"/>
</dbReference>
<dbReference type="InterPro" id="IPR029058">
    <property type="entry name" value="AB_hydrolase_fold"/>
</dbReference>
<evidence type="ECO:0000313" key="4">
    <source>
        <dbReference type="EMBL" id="SEU41199.1"/>
    </source>
</evidence>
<dbReference type="GO" id="GO:0016020">
    <property type="term" value="C:membrane"/>
    <property type="evidence" value="ECO:0007669"/>
    <property type="project" value="TreeGrafter"/>
</dbReference>
<evidence type="ECO:0000259" key="2">
    <source>
        <dbReference type="Pfam" id="PF12697"/>
    </source>
</evidence>
<gene>
    <name evidence="3" type="ORF">MFU01_83170</name>
    <name evidence="4" type="ORF">SAMN05443572_116124</name>
</gene>
<dbReference type="InterPro" id="IPR050266">
    <property type="entry name" value="AB_hydrolase_sf"/>
</dbReference>
<dbReference type="Pfam" id="PF12697">
    <property type="entry name" value="Abhydrolase_6"/>
    <property type="match status" value="1"/>
</dbReference>
<protein>
    <submittedName>
        <fullName evidence="3">Hydrolase</fullName>
    </submittedName>
    <submittedName>
        <fullName evidence="4">Pimeloyl-ACP methyl ester carboxylesterase</fullName>
    </submittedName>
</protein>
<feature type="domain" description="AB hydrolase-1" evidence="2">
    <location>
        <begin position="22"/>
        <end position="252"/>
    </location>
</feature>
<dbReference type="InterPro" id="IPR000073">
    <property type="entry name" value="AB_hydrolase_1"/>
</dbReference>
<reference evidence="3 6" key="2">
    <citation type="submission" date="2019-07" db="EMBL/GenBank/DDBJ databases">
        <title>Whole genome shotgun sequence of Myxococcus fulvus NBRC 100333.</title>
        <authorList>
            <person name="Hosoyama A."/>
            <person name="Uohara A."/>
            <person name="Ohji S."/>
            <person name="Ichikawa N."/>
        </authorList>
    </citation>
    <scope>NUCLEOTIDE SEQUENCE [LARGE SCALE GENOMIC DNA]</scope>
    <source>
        <strain evidence="3 6">NBRC 100333</strain>
    </source>
</reference>
<evidence type="ECO:0000256" key="1">
    <source>
        <dbReference type="ARBA" id="ARBA00022801"/>
    </source>
</evidence>
<dbReference type="PRINTS" id="PR00111">
    <property type="entry name" value="ABHYDROLASE"/>
</dbReference>
<keyword evidence="1 3" id="KW-0378">Hydrolase</keyword>
<dbReference type="SUPFAM" id="SSF53474">
    <property type="entry name" value="alpha/beta-Hydrolases"/>
    <property type="match status" value="1"/>
</dbReference>
<evidence type="ECO:0000313" key="5">
    <source>
        <dbReference type="Proteomes" id="UP000183760"/>
    </source>
</evidence>
<dbReference type="AlphaFoldDB" id="A0A511TGJ2"/>
<comment type="caution">
    <text evidence="3">The sequence shown here is derived from an EMBL/GenBank/DDBJ whole genome shotgun (WGS) entry which is preliminary data.</text>
</comment>
<dbReference type="Proteomes" id="UP000183760">
    <property type="component" value="Unassembled WGS sequence"/>
</dbReference>
<reference evidence="4 5" key="1">
    <citation type="submission" date="2016-10" db="EMBL/GenBank/DDBJ databases">
        <authorList>
            <person name="Varghese N."/>
            <person name="Submissions S."/>
        </authorList>
    </citation>
    <scope>NUCLEOTIDE SEQUENCE [LARGE SCALE GENOMIC DNA]</scope>
    <source>
        <strain evidence="4 5">DSM 16525</strain>
    </source>
</reference>
<keyword evidence="5" id="KW-1185">Reference proteome</keyword>
<accession>A0A511TGJ2</accession>
<sequence length="275" mass="29221">MSTLQLADSSLHYEESGHGIPVLLLHGLGSSGADWELVTPRLSGNYRLLVPDARGHGTSGKPPGTYGVPLFARDIAALCDALGLKKVHVVGLSMGGMMGFQLAVDRPDLVRSLVIVNSGPELVARTVRRKFEFALRLTLLRLLGPAGLAKVLAPKLFPKPEQASLRQRAIAAFSANEPDAYLRATRGLVGWSVMSRLRDITCPVLVVHSERDYTPLASKQAYVELLPDARLTVLADSGHAAPLDQPEALCDAVEVFLREVDGAGAGAAPGVRAGP</sequence>
<dbReference type="PANTHER" id="PTHR43798:SF31">
    <property type="entry name" value="AB HYDROLASE SUPERFAMILY PROTEIN YCLE"/>
    <property type="match status" value="1"/>
</dbReference>
<evidence type="ECO:0000313" key="6">
    <source>
        <dbReference type="Proteomes" id="UP000321514"/>
    </source>
</evidence>
<dbReference type="GO" id="GO:0016787">
    <property type="term" value="F:hydrolase activity"/>
    <property type="evidence" value="ECO:0007669"/>
    <property type="project" value="UniProtKB-KW"/>
</dbReference>
<dbReference type="OrthoDB" id="9785408at2"/>